<dbReference type="HAMAP" id="MF_00402">
    <property type="entry name" value="Ribosomal_bL19"/>
    <property type="match status" value="1"/>
</dbReference>
<dbReference type="EMBL" id="DSLG01000008">
    <property type="protein sequence ID" value="HEA87830.1"/>
    <property type="molecule type" value="Genomic_DNA"/>
</dbReference>
<keyword evidence="2 5" id="KW-0689">Ribosomal protein</keyword>
<gene>
    <name evidence="5" type="primary">rplS</name>
    <name evidence="8" type="ORF">ENP94_07495</name>
    <name evidence="9" type="ORF">ENS16_03140</name>
</gene>
<dbReference type="PANTHER" id="PTHR15680">
    <property type="entry name" value="RIBOSOMAL PROTEIN L19"/>
    <property type="match status" value="1"/>
</dbReference>
<dbReference type="PANTHER" id="PTHR15680:SF9">
    <property type="entry name" value="LARGE RIBOSOMAL SUBUNIT PROTEIN BL19M"/>
    <property type="match status" value="1"/>
</dbReference>
<protein>
    <recommendedName>
        <fullName evidence="4 5">Large ribosomal subunit protein bL19</fullName>
    </recommendedName>
</protein>
<dbReference type="GO" id="GO:0006412">
    <property type="term" value="P:translation"/>
    <property type="evidence" value="ECO:0007669"/>
    <property type="project" value="UniProtKB-UniRule"/>
</dbReference>
<proteinExistence type="inferred from homology"/>
<feature type="compositionally biased region" description="Basic and acidic residues" evidence="7">
    <location>
        <begin position="1"/>
        <end position="10"/>
    </location>
</feature>
<dbReference type="Pfam" id="PF01245">
    <property type="entry name" value="Ribosomal_L19"/>
    <property type="match status" value="1"/>
</dbReference>
<evidence type="ECO:0000256" key="2">
    <source>
        <dbReference type="ARBA" id="ARBA00022980"/>
    </source>
</evidence>
<evidence type="ECO:0000256" key="5">
    <source>
        <dbReference type="HAMAP-Rule" id="MF_00402"/>
    </source>
</evidence>
<dbReference type="InterPro" id="IPR018257">
    <property type="entry name" value="Ribosomal_bL19_CS"/>
</dbReference>
<dbReference type="GO" id="GO:0003735">
    <property type="term" value="F:structural constituent of ribosome"/>
    <property type="evidence" value="ECO:0007669"/>
    <property type="project" value="InterPro"/>
</dbReference>
<evidence type="ECO:0000256" key="3">
    <source>
        <dbReference type="ARBA" id="ARBA00023274"/>
    </source>
</evidence>
<evidence type="ECO:0000313" key="9">
    <source>
        <dbReference type="EMBL" id="HFJ53668.1"/>
    </source>
</evidence>
<organism evidence="8">
    <name type="scientific">candidate division WOR-3 bacterium</name>
    <dbReference type="NCBI Taxonomy" id="2052148"/>
    <lineage>
        <taxon>Bacteria</taxon>
        <taxon>Bacteria division WOR-3</taxon>
    </lineage>
</organism>
<comment type="function">
    <text evidence="5 6">This protein is located at the 30S-50S ribosomal subunit interface and may play a role in the structure and function of the aminoacyl-tRNA binding site.</text>
</comment>
<dbReference type="InterPro" id="IPR008991">
    <property type="entry name" value="Translation_prot_SH3-like_sf"/>
</dbReference>
<dbReference type="InterPro" id="IPR001857">
    <property type="entry name" value="Ribosomal_bL19"/>
</dbReference>
<evidence type="ECO:0000256" key="4">
    <source>
        <dbReference type="ARBA" id="ARBA00035171"/>
    </source>
</evidence>
<dbReference type="GO" id="GO:0022625">
    <property type="term" value="C:cytosolic large ribosomal subunit"/>
    <property type="evidence" value="ECO:0007669"/>
    <property type="project" value="TreeGrafter"/>
</dbReference>
<reference evidence="8" key="1">
    <citation type="journal article" date="2020" name="mSystems">
        <title>Genome- and Community-Level Interaction Insights into Carbon Utilization and Element Cycling Functions of Hydrothermarchaeota in Hydrothermal Sediment.</title>
        <authorList>
            <person name="Zhou Z."/>
            <person name="Liu Y."/>
            <person name="Xu W."/>
            <person name="Pan J."/>
            <person name="Luo Z.H."/>
            <person name="Li M."/>
        </authorList>
    </citation>
    <scope>NUCLEOTIDE SEQUENCE [LARGE SCALE GENOMIC DNA]</scope>
    <source>
        <strain evidence="8">SpSt-265</strain>
        <strain evidence="9">SpSt-465</strain>
    </source>
</reference>
<dbReference type="AlphaFoldDB" id="A0A7C1SP54"/>
<dbReference type="InterPro" id="IPR038657">
    <property type="entry name" value="Ribosomal_bL19_sf"/>
</dbReference>
<dbReference type="SUPFAM" id="SSF50104">
    <property type="entry name" value="Translation proteins SH3-like domain"/>
    <property type="match status" value="1"/>
</dbReference>
<dbReference type="PRINTS" id="PR00061">
    <property type="entry name" value="RIBOSOMALL19"/>
</dbReference>
<accession>A0A7C1SP54</accession>
<feature type="region of interest" description="Disordered" evidence="7">
    <location>
        <begin position="1"/>
        <end position="25"/>
    </location>
</feature>
<comment type="similarity">
    <text evidence="1 5 6">Belongs to the bacterial ribosomal protein bL19 family.</text>
</comment>
<evidence type="ECO:0000256" key="6">
    <source>
        <dbReference type="RuleBase" id="RU000559"/>
    </source>
</evidence>
<dbReference type="EMBL" id="DSTU01000004">
    <property type="protein sequence ID" value="HFJ53668.1"/>
    <property type="molecule type" value="Genomic_DNA"/>
</dbReference>
<dbReference type="Gene3D" id="2.30.30.790">
    <property type="match status" value="1"/>
</dbReference>
<dbReference type="PROSITE" id="PS01015">
    <property type="entry name" value="RIBOSOMAL_L19"/>
    <property type="match status" value="1"/>
</dbReference>
<sequence length="129" mass="14250">MAQKIKEKKGNSGGNSPASVVTPEPGDLVDVHIRIREGDKERIQVFRGYVIAVRGKGAGRTFTVRRVSQGIGIERIFPVQAPVIAKIEVRRKSRVRRAKLYYLREKTGREAVLKELKTGAQSGPQAGEV</sequence>
<evidence type="ECO:0000256" key="1">
    <source>
        <dbReference type="ARBA" id="ARBA00005781"/>
    </source>
</evidence>
<evidence type="ECO:0000313" key="8">
    <source>
        <dbReference type="EMBL" id="HEA87830.1"/>
    </source>
</evidence>
<evidence type="ECO:0000256" key="7">
    <source>
        <dbReference type="SAM" id="MobiDB-lite"/>
    </source>
</evidence>
<keyword evidence="3 5" id="KW-0687">Ribonucleoprotein</keyword>
<comment type="caution">
    <text evidence="8">The sequence shown here is derived from an EMBL/GenBank/DDBJ whole genome shotgun (WGS) entry which is preliminary data.</text>
</comment>
<name>A0A7C1SP54_UNCW3</name>
<dbReference type="NCBIfam" id="TIGR01024">
    <property type="entry name" value="rplS_bact"/>
    <property type="match status" value="1"/>
</dbReference>